<evidence type="ECO:0000256" key="1">
    <source>
        <dbReference type="ARBA" id="ARBA00004613"/>
    </source>
</evidence>
<comment type="caution">
    <text evidence="6">The sequence shown here is derived from an EMBL/GenBank/DDBJ whole genome shotgun (WGS) entry which is preliminary data.</text>
</comment>
<evidence type="ECO:0000313" key="7">
    <source>
        <dbReference type="Proteomes" id="UP000478052"/>
    </source>
</evidence>
<dbReference type="EMBL" id="VUJU01002727">
    <property type="protein sequence ID" value="KAF0760293.1"/>
    <property type="molecule type" value="Genomic_DNA"/>
</dbReference>
<keyword evidence="3" id="KW-0027">Amidation</keyword>
<feature type="transmembrane region" description="Helical" evidence="5">
    <location>
        <begin position="6"/>
        <end position="36"/>
    </location>
</feature>
<dbReference type="GO" id="GO:0005576">
    <property type="term" value="C:extracellular region"/>
    <property type="evidence" value="ECO:0007669"/>
    <property type="project" value="UniProtKB-SubCell"/>
</dbReference>
<evidence type="ECO:0000313" key="6">
    <source>
        <dbReference type="EMBL" id="KAF0760293.1"/>
    </source>
</evidence>
<dbReference type="Proteomes" id="UP000478052">
    <property type="component" value="Unassembled WGS sequence"/>
</dbReference>
<keyword evidence="4" id="KW-0527">Neuropeptide</keyword>
<dbReference type="Pfam" id="PF08259">
    <property type="entry name" value="Periviscerokin"/>
    <property type="match status" value="1"/>
</dbReference>
<sequence length="160" mass="18677">MPTYQISLIIITFNFINTIFVTSLHINMFFFYIFIFSGSEYSDEYKRDSNRDRRESVAGLIPFPRVGRSSIDSALQMENFYNTQRELRSHKREGLIAFPRIGRRSDSKNTALWFGPRLGRSVVVPENYDTSYLDSDTPTIIKTLIEMKSKNYGDEDDNLM</sequence>
<keyword evidence="5" id="KW-1133">Transmembrane helix</keyword>
<proteinExistence type="predicted"/>
<comment type="subcellular location">
    <subcellularLocation>
        <location evidence="1">Secreted</location>
    </subcellularLocation>
</comment>
<name>A0A6G0YR69_APHCR</name>
<keyword evidence="7" id="KW-1185">Reference proteome</keyword>
<accession>A0A6G0YR69</accession>
<protein>
    <submittedName>
        <fullName evidence="6">Cardio acceleratory peptide 2b-like</fullName>
    </submittedName>
</protein>
<gene>
    <name evidence="6" type="ORF">FWK35_00030493</name>
</gene>
<evidence type="ECO:0000256" key="4">
    <source>
        <dbReference type="ARBA" id="ARBA00023320"/>
    </source>
</evidence>
<dbReference type="InterPro" id="IPR013231">
    <property type="entry name" value="Periviscerokinin"/>
</dbReference>
<keyword evidence="5" id="KW-0812">Transmembrane</keyword>
<evidence type="ECO:0000256" key="3">
    <source>
        <dbReference type="ARBA" id="ARBA00022815"/>
    </source>
</evidence>
<reference evidence="6 7" key="1">
    <citation type="submission" date="2019-08" db="EMBL/GenBank/DDBJ databases">
        <title>Whole genome of Aphis craccivora.</title>
        <authorList>
            <person name="Voronova N.V."/>
            <person name="Shulinski R.S."/>
            <person name="Bandarenka Y.V."/>
            <person name="Zhorov D.G."/>
            <person name="Warner D."/>
        </authorList>
    </citation>
    <scope>NUCLEOTIDE SEQUENCE [LARGE SCALE GENOMIC DNA]</scope>
    <source>
        <strain evidence="6">180601</strain>
        <tissue evidence="6">Whole Body</tissue>
    </source>
</reference>
<dbReference type="AlphaFoldDB" id="A0A6G0YR69"/>
<keyword evidence="5" id="KW-0472">Membrane</keyword>
<organism evidence="6 7">
    <name type="scientific">Aphis craccivora</name>
    <name type="common">Cowpea aphid</name>
    <dbReference type="NCBI Taxonomy" id="307492"/>
    <lineage>
        <taxon>Eukaryota</taxon>
        <taxon>Metazoa</taxon>
        <taxon>Ecdysozoa</taxon>
        <taxon>Arthropoda</taxon>
        <taxon>Hexapoda</taxon>
        <taxon>Insecta</taxon>
        <taxon>Pterygota</taxon>
        <taxon>Neoptera</taxon>
        <taxon>Paraneoptera</taxon>
        <taxon>Hemiptera</taxon>
        <taxon>Sternorrhyncha</taxon>
        <taxon>Aphidomorpha</taxon>
        <taxon>Aphidoidea</taxon>
        <taxon>Aphididae</taxon>
        <taxon>Aphidini</taxon>
        <taxon>Aphis</taxon>
        <taxon>Aphis</taxon>
    </lineage>
</organism>
<dbReference type="GO" id="GO:0007218">
    <property type="term" value="P:neuropeptide signaling pathway"/>
    <property type="evidence" value="ECO:0007669"/>
    <property type="project" value="UniProtKB-KW"/>
</dbReference>
<dbReference type="OrthoDB" id="6430009at2759"/>
<evidence type="ECO:0000256" key="5">
    <source>
        <dbReference type="SAM" id="Phobius"/>
    </source>
</evidence>
<keyword evidence="2" id="KW-0964">Secreted</keyword>
<evidence type="ECO:0000256" key="2">
    <source>
        <dbReference type="ARBA" id="ARBA00022525"/>
    </source>
</evidence>